<dbReference type="Proteomes" id="UP000095607">
    <property type="component" value="Chromosome"/>
</dbReference>
<dbReference type="EMBL" id="CP017420">
    <property type="protein sequence ID" value="AOV01846.1"/>
    <property type="molecule type" value="Genomic_DNA"/>
</dbReference>
<evidence type="ECO:0000313" key="2">
    <source>
        <dbReference type="EMBL" id="AOV01846.1"/>
    </source>
</evidence>
<organism evidence="2 3">
    <name type="scientific">Delftia tsuruhatensis</name>
    <dbReference type="NCBI Taxonomy" id="180282"/>
    <lineage>
        <taxon>Bacteria</taxon>
        <taxon>Pseudomonadati</taxon>
        <taxon>Pseudomonadota</taxon>
        <taxon>Betaproteobacteria</taxon>
        <taxon>Burkholderiales</taxon>
        <taxon>Comamonadaceae</taxon>
        <taxon>Delftia</taxon>
    </lineage>
</organism>
<feature type="compositionally biased region" description="Low complexity" evidence="1">
    <location>
        <begin position="10"/>
        <end position="33"/>
    </location>
</feature>
<feature type="region of interest" description="Disordered" evidence="1">
    <location>
        <begin position="1"/>
        <end position="36"/>
    </location>
</feature>
<evidence type="ECO:0000256" key="1">
    <source>
        <dbReference type="SAM" id="MobiDB-lite"/>
    </source>
</evidence>
<name>A0ABM6E350_9BURK</name>
<gene>
    <name evidence="2" type="ORF">BI380_11005</name>
</gene>
<sequence>MTGMAAAVVTTTTNTNSTATSTSSHSRTSYQTSKTQDTVRHLLTDDGHGSFGPDGTISYAGKFANVRFLRLDSKTEGYNSDFEDAKTFETTSMSGGGSDPGSSSSSSKGGERSDTSVSEEILAASTVTLTYAEGFASPQHHVMSYTPEPLTLDLCPYTTDYIVPNSVRFRWMGQVYEDYDGVLVRGRTAISPGIVAGALDYSSGVARITDYVVGGSPTDFAVESLWTVRQNWTTASIFMRTAAAPVKPSGFVMNLSDATGAQITAIAGIDGLITGDHLRGRIDYQTGVVELQFGDYVLDTSLTAAQKSEWWYSADDIGAVQPDKIWRPWPVDPTTLRYNSVSYFYLPLDEAVIGLDPVRLPQDGRVPIYRVGGYLVIGHTGKIGPAQLTNGQTLNCGRTRLSRVYLVGADSKLIHQGWTVDLDAGLVSVQDTTGWVQPVRVFHRIEEMARASDVQISGAITLTKSLSHEFPVGSIVSNALMSGTLRARVSHLFDQNTWTGRWQDTVDGAEALASYNDTVAPIRVTNAGAIPQRWMLRFKDTTNFECIGQDVGNIGSGSINTDFAPINPISAAPYFTVRAIGWGQGWAAGNVLRINTVGAMQPFAAIRTVQPSEAAGTDYAFELLTRGDVDRPPTNPQTI</sequence>
<keyword evidence="3" id="KW-1185">Reference proteome</keyword>
<dbReference type="RefSeq" id="WP_047327102.1">
    <property type="nucleotide sequence ID" value="NZ_CP017420.1"/>
</dbReference>
<protein>
    <submittedName>
        <fullName evidence="2">Uncharacterized protein</fullName>
    </submittedName>
</protein>
<reference evidence="2 3" key="1">
    <citation type="submission" date="2016-09" db="EMBL/GenBank/DDBJ databases">
        <title>Complete genome sequence of Deltia acidovorans CM13 isolated from murine proximal colonic tissue.</title>
        <authorList>
            <person name="Saffarian A."/>
        </authorList>
    </citation>
    <scope>NUCLEOTIDE SEQUENCE [LARGE SCALE GENOMIC DNA]</scope>
    <source>
        <strain evidence="2 3">CM13</strain>
    </source>
</reference>
<evidence type="ECO:0000313" key="3">
    <source>
        <dbReference type="Proteomes" id="UP000095607"/>
    </source>
</evidence>
<feature type="region of interest" description="Disordered" evidence="1">
    <location>
        <begin position="89"/>
        <end position="117"/>
    </location>
</feature>
<proteinExistence type="predicted"/>
<accession>A0ABM6E350</accession>